<evidence type="ECO:0000313" key="2">
    <source>
        <dbReference type="Proteomes" id="UP000050902"/>
    </source>
</evidence>
<proteinExistence type="predicted"/>
<comment type="caution">
    <text evidence="1">The sequence shown here is derived from an EMBL/GenBank/DDBJ whole genome shotgun (WGS) entry which is preliminary data.</text>
</comment>
<gene>
    <name evidence="1" type="ORF">ABB22_06900</name>
</gene>
<evidence type="ECO:0000313" key="1">
    <source>
        <dbReference type="EMBL" id="KRG58559.1"/>
    </source>
</evidence>
<keyword evidence="2" id="KW-1185">Reference proteome</keyword>
<dbReference type="EMBL" id="LDJG01000008">
    <property type="protein sequence ID" value="KRG58559.1"/>
    <property type="molecule type" value="Genomic_DNA"/>
</dbReference>
<reference evidence="1 2" key="1">
    <citation type="submission" date="2015-05" db="EMBL/GenBank/DDBJ databases">
        <title>Genome sequencing and analysis of members of genus Stenotrophomonas.</title>
        <authorList>
            <person name="Patil P.P."/>
            <person name="Midha S."/>
            <person name="Patil P.B."/>
        </authorList>
    </citation>
    <scope>NUCLEOTIDE SEQUENCE [LARGE SCALE GENOMIC DNA]</scope>
    <source>
        <strain evidence="1 2">DSM 12575</strain>
    </source>
</reference>
<organism evidence="1 2">
    <name type="scientific">Stenotrophomonas nitritireducens</name>
    <dbReference type="NCBI Taxonomy" id="83617"/>
    <lineage>
        <taxon>Bacteria</taxon>
        <taxon>Pseudomonadati</taxon>
        <taxon>Pseudomonadota</taxon>
        <taxon>Gammaproteobacteria</taxon>
        <taxon>Lysobacterales</taxon>
        <taxon>Lysobacteraceae</taxon>
        <taxon>Stenotrophomonas</taxon>
    </lineage>
</organism>
<evidence type="ECO:0008006" key="3">
    <source>
        <dbReference type="Google" id="ProtNLM"/>
    </source>
</evidence>
<accession>A0ABR5NL41</accession>
<protein>
    <recommendedName>
        <fullName evidence="3">HNH endonuclease</fullName>
    </recommendedName>
</protein>
<dbReference type="Proteomes" id="UP000050902">
    <property type="component" value="Unassembled WGS sequence"/>
</dbReference>
<name>A0ABR5NL41_9GAMM</name>
<sequence length="81" mass="9433">MKTGRDRDEWLDEYRGFKKYLNQCVMCQSTGYDPVKIQVKEGLYFKDKAMEHFHPLALNEIGLCLDCAERFEAIQGPGREA</sequence>